<keyword evidence="6" id="KW-1185">Reference proteome</keyword>
<dbReference type="InterPro" id="IPR056823">
    <property type="entry name" value="TEN-like_YD-shell"/>
</dbReference>
<evidence type="ECO:0000313" key="6">
    <source>
        <dbReference type="Proteomes" id="UP000799778"/>
    </source>
</evidence>
<protein>
    <recommendedName>
        <fullName evidence="4">Teneurin-like YD-shell domain-containing protein</fullName>
    </recommendedName>
</protein>
<dbReference type="InterPro" id="IPR050708">
    <property type="entry name" value="T6SS_VgrG/RHS"/>
</dbReference>
<feature type="region of interest" description="Disordered" evidence="2">
    <location>
        <begin position="1605"/>
        <end position="1626"/>
    </location>
</feature>
<dbReference type="PANTHER" id="PTHR32305:SF17">
    <property type="entry name" value="TRNA NUCLEASE WAPA"/>
    <property type="match status" value="1"/>
</dbReference>
<evidence type="ECO:0000256" key="1">
    <source>
        <dbReference type="ARBA" id="ARBA00022737"/>
    </source>
</evidence>
<dbReference type="Proteomes" id="UP000799778">
    <property type="component" value="Unassembled WGS sequence"/>
</dbReference>
<feature type="domain" description="Teneurin-like YD-shell" evidence="4">
    <location>
        <begin position="1275"/>
        <end position="1391"/>
    </location>
</feature>
<dbReference type="InterPro" id="IPR028994">
    <property type="entry name" value="Integrin_alpha_N"/>
</dbReference>
<evidence type="ECO:0000313" key="5">
    <source>
        <dbReference type="EMBL" id="KAF2010705.1"/>
    </source>
</evidence>
<reference evidence="5" key="1">
    <citation type="journal article" date="2020" name="Stud. Mycol.">
        <title>101 Dothideomycetes genomes: a test case for predicting lifestyles and emergence of pathogens.</title>
        <authorList>
            <person name="Haridas S."/>
            <person name="Albert R."/>
            <person name="Binder M."/>
            <person name="Bloem J."/>
            <person name="Labutti K."/>
            <person name="Salamov A."/>
            <person name="Andreopoulos B."/>
            <person name="Baker S."/>
            <person name="Barry K."/>
            <person name="Bills G."/>
            <person name="Bluhm B."/>
            <person name="Cannon C."/>
            <person name="Castanera R."/>
            <person name="Culley D."/>
            <person name="Daum C."/>
            <person name="Ezra D."/>
            <person name="Gonzalez J."/>
            <person name="Henrissat B."/>
            <person name="Kuo A."/>
            <person name="Liang C."/>
            <person name="Lipzen A."/>
            <person name="Lutzoni F."/>
            <person name="Magnuson J."/>
            <person name="Mondo S."/>
            <person name="Nolan M."/>
            <person name="Ohm R."/>
            <person name="Pangilinan J."/>
            <person name="Park H.-J."/>
            <person name="Ramirez L."/>
            <person name="Alfaro M."/>
            <person name="Sun H."/>
            <person name="Tritt A."/>
            <person name="Yoshinaga Y."/>
            <person name="Zwiers L.-H."/>
            <person name="Turgeon B."/>
            <person name="Goodwin S."/>
            <person name="Spatafora J."/>
            <person name="Crous P."/>
            <person name="Grigoriev I."/>
        </authorList>
    </citation>
    <scope>NUCLEOTIDE SEQUENCE</scope>
    <source>
        <strain evidence="5">CBS 175.79</strain>
    </source>
</reference>
<keyword evidence="1" id="KW-0677">Repeat</keyword>
<feature type="transmembrane region" description="Helical" evidence="3">
    <location>
        <begin position="1771"/>
        <end position="1793"/>
    </location>
</feature>
<evidence type="ECO:0000259" key="4">
    <source>
        <dbReference type="Pfam" id="PF25023"/>
    </source>
</evidence>
<organism evidence="5 6">
    <name type="scientific">Aaosphaeria arxii CBS 175.79</name>
    <dbReference type="NCBI Taxonomy" id="1450172"/>
    <lineage>
        <taxon>Eukaryota</taxon>
        <taxon>Fungi</taxon>
        <taxon>Dikarya</taxon>
        <taxon>Ascomycota</taxon>
        <taxon>Pezizomycotina</taxon>
        <taxon>Dothideomycetes</taxon>
        <taxon>Pleosporomycetidae</taxon>
        <taxon>Pleosporales</taxon>
        <taxon>Pleosporales incertae sedis</taxon>
        <taxon>Aaosphaeria</taxon>
    </lineage>
</organism>
<name>A0A6A5XC80_9PLEO</name>
<dbReference type="PANTHER" id="PTHR32305">
    <property type="match status" value="1"/>
</dbReference>
<dbReference type="NCBIfam" id="TIGR03696">
    <property type="entry name" value="Rhs_assc_core"/>
    <property type="match status" value="1"/>
</dbReference>
<dbReference type="RefSeq" id="XP_033379044.1">
    <property type="nucleotide sequence ID" value="XM_033530615.1"/>
</dbReference>
<dbReference type="OrthoDB" id="442731at2759"/>
<feature type="transmembrane region" description="Helical" evidence="3">
    <location>
        <begin position="1805"/>
        <end position="1828"/>
    </location>
</feature>
<proteinExistence type="predicted"/>
<dbReference type="Gene3D" id="2.180.10.10">
    <property type="entry name" value="RHS repeat-associated core"/>
    <property type="match status" value="3"/>
</dbReference>
<evidence type="ECO:0000256" key="2">
    <source>
        <dbReference type="SAM" id="MobiDB-lite"/>
    </source>
</evidence>
<dbReference type="Pfam" id="PF25023">
    <property type="entry name" value="TEN_YD-shell"/>
    <property type="match status" value="1"/>
</dbReference>
<feature type="transmembrane region" description="Helical" evidence="3">
    <location>
        <begin position="1743"/>
        <end position="1764"/>
    </location>
</feature>
<dbReference type="GeneID" id="54288012"/>
<sequence length="2001" mass="219379">MSDVTYKAAIGRPHGKLDTDNNGLSRYMFHIDTPEGIKDGNAPDLSLQYSQGTPNGVLGLSWGLGGLSTIRRGAPKVVYDKLNPPPPGYDSTTPKLILDGTDLLNIEGDYLKPGTVYTTETNNTGLEIKSLGEGNGFLATDNTGRKTEYGTTIDSSVPITVDQSNTREWRVKRQTDCHGNTITYQYVASPVLRGDVKDANTSYLDTISYCSNSTAKVLATRIVKFNYEPRPDLVLQSVEGTLITWACRLSSISIGVIQNDKTIFSRTYSLGYNISPTTKDSFLEKVTESAGDGVSRVDLLPSLFTYTAGSEPGKIFSAQPSIRLSPEKNILTIIPMNMTGRSLTDLACMAWDEPKKTLTVKTYIANRDEKALISWTASEHNASLKLPKWDPKGGEAPYFLTPDLFGDGRSDLIIPYQNDQDKLQFFISQSNGLELTHGQTNTPTEYPWVPESRFMAMNMTGTGVIDVVQIFKNGENISFRNFSSIATKGDINLVKAPQTDTTYKFDNTIDWFLLKHSGSGAVSLVRIWKEFLSNDVNQYHIKTTSFRSSKVFDSSEGFDRTGKESVIGGPFQKEADDKPKWNVLSCDINGDGTQDIVLGKAEHVSPNLKISFQISLGDGQGAFNKVSAKDFTLQAPNPKTAKGGMFSVTNINGGLYPSLAYVYQQDDNSMACFSVDGRSNGTLSELTQYPLTDLNGIGMGGWLMYSLNNELTPTLFPIYNTTQPTDLLSSAQDPMGLVTSVSYGCLSDTTVYKSTDPRDYIVQGAPNYVVKTLMHTNNPERNALDFSVSMKKTYYQAMVNSQGRGWLGFQSIRTENVTDSILTEECYFQKFPKIGIKSKINTLTLQNELLSSKETDYEAFSTTANQWKIYHVNKVFDQLTTIDPDETKNRVQRTEFTCDIDGNIILKHTSEIQGGEIQGGTPLKHTSPVFQSWERCTYDTINGIKGLLASKKLTGVEQNQKSKEFEKGDVSLVCYAYNKITAILETESRWSDDVSKFLTTTHAFDQFGNEVSVVDPAGLTTKTTYDDTFHNLAISQEEVGKGVSTRTSFAYDQASGELVAKLEPTGRLTCIQIDNFGRKIETRLKSLQQTPSSVAASDFLKSPLPLKTDRILEDKLKDPLCLLDPFEIYSYDILKGPVKDTAQAPRQYLSTRTMSYFNAQDTGQREVGTSNHVSWKYWTFDSRGNTTFESFPISNNANNLEYVPEPTTEGTISTRPSHNDPTVKVMSTLQYSRGGASVSETVQWPDPNPGGKDVVLWTSPRSFVSIDGKEHVQSVTHQKDLLSEFRYDAAGNLVSAVDPTKETEETREYSSIGQLRVTNNIYQKMTVTGKPSVAAMTYVYDDMGQLIKTVNANEESITFKRDSKGRPLRKIGSDGRVLMYEYDKDRDYLLSMTVHPQGELKPLETQLNFTYDELGQLRSRTLVLADGKEYETNFTYDWHGQTTTKSYANKAVKENQYMGALLTYSLIREQSTTGHGEKWLDSRFEYMDAVGKPSRIVVGEASMESHFEHTFAYDRQSYPLSHSLDQRIPDTGSLNHLVNEAYAYNGAGQLTSNRNEISGTIITSGPDDKSVIREEPNNGGTTLMVGEDYSVRAQADGSKITTLKLMSDPKDDATPSSSDKPNKKDAARAVFTDSKGNVKYKFRGSDGSRLQTITYDDFGAPTICPVQADGPTADMTATFESKKLDLSTQLLDFGSRWYDPLVGRFTSPDDILDVKLLAKTHGLNRMAFENNDPINNTDPTGQFSLSAIFGTIIGGLMVGAAIFATVASGGALAPLAAAGVGALFSGGIAGIKYSLDHRNERGGKFWAGFIPTVLVNAAIGGATGYLGAVATPASLVSATGRLGQAAGWSLSSATTNAIGKAASFGSGALIGATSSLLTTVAHNVIENAVYDTHYGVFEGAGIAALMGGAIGAAASGWGAARYKGESVAATRTPSLGKGLWSVAQADGDMQRLKQWGEQKATNWYQDRERELKELSSMFGPSGKVGSLNIELSRNQLYVNYG</sequence>
<dbReference type="EMBL" id="ML978075">
    <property type="protein sequence ID" value="KAF2010705.1"/>
    <property type="molecule type" value="Genomic_DNA"/>
</dbReference>
<evidence type="ECO:0000256" key="3">
    <source>
        <dbReference type="SAM" id="Phobius"/>
    </source>
</evidence>
<dbReference type="InterPro" id="IPR022385">
    <property type="entry name" value="Rhs_assc_core"/>
</dbReference>
<gene>
    <name evidence="5" type="ORF">BU24DRAFT_444016</name>
</gene>
<keyword evidence="3" id="KW-0812">Transmembrane</keyword>
<accession>A0A6A5XC80</accession>
<keyword evidence="3" id="KW-1133">Transmembrane helix</keyword>
<dbReference type="SUPFAM" id="SSF69318">
    <property type="entry name" value="Integrin alpha N-terminal domain"/>
    <property type="match status" value="1"/>
</dbReference>
<keyword evidence="3" id="KW-0472">Membrane</keyword>